<name>A0AAE1V2F8_9SOLA</name>
<reference evidence="1" key="1">
    <citation type="submission" date="2023-12" db="EMBL/GenBank/DDBJ databases">
        <title>Genome assembly of Anisodus tanguticus.</title>
        <authorList>
            <person name="Wang Y.-J."/>
        </authorList>
    </citation>
    <scope>NUCLEOTIDE SEQUENCE</scope>
    <source>
        <strain evidence="1">KB-2021</strain>
        <tissue evidence="1">Leaf</tissue>
    </source>
</reference>
<dbReference type="Proteomes" id="UP001291623">
    <property type="component" value="Unassembled WGS sequence"/>
</dbReference>
<proteinExistence type="predicted"/>
<comment type="caution">
    <text evidence="1">The sequence shown here is derived from an EMBL/GenBank/DDBJ whole genome shotgun (WGS) entry which is preliminary data.</text>
</comment>
<dbReference type="PROSITE" id="PS51257">
    <property type="entry name" value="PROKAR_LIPOPROTEIN"/>
    <property type="match status" value="1"/>
</dbReference>
<protein>
    <submittedName>
        <fullName evidence="1">Uncharacterized protein</fullName>
    </submittedName>
</protein>
<dbReference type="AlphaFoldDB" id="A0AAE1V2F8"/>
<evidence type="ECO:0000313" key="1">
    <source>
        <dbReference type="EMBL" id="KAK4345550.1"/>
    </source>
</evidence>
<gene>
    <name evidence="1" type="ORF">RND71_035726</name>
</gene>
<accession>A0AAE1V2F8</accession>
<evidence type="ECO:0000313" key="2">
    <source>
        <dbReference type="Proteomes" id="UP001291623"/>
    </source>
</evidence>
<organism evidence="1 2">
    <name type="scientific">Anisodus tanguticus</name>
    <dbReference type="NCBI Taxonomy" id="243964"/>
    <lineage>
        <taxon>Eukaryota</taxon>
        <taxon>Viridiplantae</taxon>
        <taxon>Streptophyta</taxon>
        <taxon>Embryophyta</taxon>
        <taxon>Tracheophyta</taxon>
        <taxon>Spermatophyta</taxon>
        <taxon>Magnoliopsida</taxon>
        <taxon>eudicotyledons</taxon>
        <taxon>Gunneridae</taxon>
        <taxon>Pentapetalae</taxon>
        <taxon>asterids</taxon>
        <taxon>lamiids</taxon>
        <taxon>Solanales</taxon>
        <taxon>Solanaceae</taxon>
        <taxon>Solanoideae</taxon>
        <taxon>Hyoscyameae</taxon>
        <taxon>Anisodus</taxon>
    </lineage>
</organism>
<dbReference type="EMBL" id="JAVYJV010000019">
    <property type="protein sequence ID" value="KAK4345550.1"/>
    <property type="molecule type" value="Genomic_DNA"/>
</dbReference>
<keyword evidence="2" id="KW-1185">Reference proteome</keyword>
<sequence length="52" mass="5925">MKSWVACCAACLVVHHFIGSCIWWSLEANCVLIKYWLKYQKWPGALAAALLK</sequence>